<feature type="compositionally biased region" description="Polar residues" evidence="5">
    <location>
        <begin position="335"/>
        <end position="349"/>
    </location>
</feature>
<feature type="compositionally biased region" description="Basic and acidic residues" evidence="5">
    <location>
        <begin position="264"/>
        <end position="274"/>
    </location>
</feature>
<feature type="compositionally biased region" description="Basic residues" evidence="5">
    <location>
        <begin position="319"/>
        <end position="330"/>
    </location>
</feature>
<dbReference type="EMBL" id="JANBPU010000366">
    <property type="protein sequence ID" value="KAJ1912219.1"/>
    <property type="molecule type" value="Genomic_DNA"/>
</dbReference>
<sequence length="479" mass="51184">MDEPTRRSKYFQRYSYTTPNGDQAGGLTTELSDVTTASLLEAIAKTKGVEAPKIPLGVAEAQQNPGGKGKWQTEDDGNTTTLISGQMAPLNSSFNRPTMGMVIPRQHGAGAQAPIPPKSTHSFQSLINTGPTLSLLGSSSASQGSSNISLLDRMMAIQQQSVQFHSHLQQNPTAAKPFGAPNPASGVSVNSILDNMLGKKEADRATGKSVVNQRAANNVGVNSMGKSPHENQSQKPQEFQMFGDIEKPIGFAPKKKKFTGKSQCLDDKAAKEESETGVSKGSELDFQALLMQHVNEEAPQKEKSVGILIENIATWDSKRARKRKKSKASKKANVATANTQGNASATPTTESKKPRQASQRTTTMASQVPHPQQQKHQQAAATFPTLPGLSAVSAGGVNFGSPSQMPQKGTATPVIVCKYFKSGSCGKGSLCPFSHNLKLEPCHFFYNRGHCLKGDACQFSHTIDVNKVVANNTANSSNY</sequence>
<feature type="compositionally biased region" description="Polar residues" evidence="5">
    <location>
        <begin position="356"/>
        <end position="366"/>
    </location>
</feature>
<evidence type="ECO:0000256" key="5">
    <source>
        <dbReference type="SAM" id="MobiDB-lite"/>
    </source>
</evidence>
<evidence type="ECO:0000259" key="6">
    <source>
        <dbReference type="PROSITE" id="PS50103"/>
    </source>
</evidence>
<dbReference type="OrthoDB" id="411372at2759"/>
<organism evidence="7 8">
    <name type="scientific">Mycoemilia scoparia</name>
    <dbReference type="NCBI Taxonomy" id="417184"/>
    <lineage>
        <taxon>Eukaryota</taxon>
        <taxon>Fungi</taxon>
        <taxon>Fungi incertae sedis</taxon>
        <taxon>Zoopagomycota</taxon>
        <taxon>Kickxellomycotina</taxon>
        <taxon>Kickxellomycetes</taxon>
        <taxon>Kickxellales</taxon>
        <taxon>Kickxellaceae</taxon>
        <taxon>Mycoemilia</taxon>
    </lineage>
</organism>
<proteinExistence type="predicted"/>
<dbReference type="SUPFAM" id="SSF90229">
    <property type="entry name" value="CCCH zinc finger"/>
    <property type="match status" value="2"/>
</dbReference>
<feature type="domain" description="C3H1-type" evidence="6">
    <location>
        <begin position="411"/>
        <end position="435"/>
    </location>
</feature>
<feature type="domain" description="C3H1-type" evidence="6">
    <location>
        <begin position="436"/>
        <end position="464"/>
    </location>
</feature>
<reference evidence="7" key="1">
    <citation type="submission" date="2022-07" db="EMBL/GenBank/DDBJ databases">
        <title>Phylogenomic reconstructions and comparative analyses of Kickxellomycotina fungi.</title>
        <authorList>
            <person name="Reynolds N.K."/>
            <person name="Stajich J.E."/>
            <person name="Barry K."/>
            <person name="Grigoriev I.V."/>
            <person name="Crous P."/>
            <person name="Smith M.E."/>
        </authorList>
    </citation>
    <scope>NUCLEOTIDE SEQUENCE</scope>
    <source>
        <strain evidence="7">NBRC 100468</strain>
    </source>
</reference>
<evidence type="ECO:0000256" key="1">
    <source>
        <dbReference type="ARBA" id="ARBA00022723"/>
    </source>
</evidence>
<evidence type="ECO:0000256" key="4">
    <source>
        <dbReference type="PROSITE-ProRule" id="PRU00723"/>
    </source>
</evidence>
<comment type="caution">
    <text evidence="7">The sequence shown here is derived from an EMBL/GenBank/DDBJ whole genome shotgun (WGS) entry which is preliminary data.</text>
</comment>
<evidence type="ECO:0000256" key="2">
    <source>
        <dbReference type="ARBA" id="ARBA00022771"/>
    </source>
</evidence>
<evidence type="ECO:0000256" key="3">
    <source>
        <dbReference type="ARBA" id="ARBA00022833"/>
    </source>
</evidence>
<feature type="region of interest" description="Disordered" evidence="5">
    <location>
        <begin position="318"/>
        <end position="380"/>
    </location>
</feature>
<keyword evidence="3 4" id="KW-0862">Zinc</keyword>
<feature type="zinc finger region" description="C3H1-type" evidence="4">
    <location>
        <begin position="411"/>
        <end position="435"/>
    </location>
</feature>
<feature type="region of interest" description="Disordered" evidence="5">
    <location>
        <begin position="258"/>
        <end position="280"/>
    </location>
</feature>
<name>A0A9W7ZTL6_9FUNG</name>
<feature type="region of interest" description="Disordered" evidence="5">
    <location>
        <begin position="203"/>
        <end position="236"/>
    </location>
</feature>
<dbReference type="InterPro" id="IPR000571">
    <property type="entry name" value="Znf_CCCH"/>
</dbReference>
<gene>
    <name evidence="7" type="ORF">H4219_005684</name>
</gene>
<keyword evidence="1 4" id="KW-0479">Metal-binding</keyword>
<protein>
    <recommendedName>
        <fullName evidence="6">C3H1-type domain-containing protein</fullName>
    </recommendedName>
</protein>
<dbReference type="AlphaFoldDB" id="A0A9W7ZTL6"/>
<evidence type="ECO:0000313" key="7">
    <source>
        <dbReference type="EMBL" id="KAJ1912219.1"/>
    </source>
</evidence>
<dbReference type="Proteomes" id="UP001150538">
    <property type="component" value="Unassembled WGS sequence"/>
</dbReference>
<keyword evidence="2 4" id="KW-0863">Zinc-finger</keyword>
<feature type="compositionally biased region" description="Low complexity" evidence="5">
    <location>
        <begin position="367"/>
        <end position="380"/>
    </location>
</feature>
<feature type="compositionally biased region" description="Polar residues" evidence="5">
    <location>
        <begin position="209"/>
        <end position="236"/>
    </location>
</feature>
<dbReference type="SMART" id="SM00356">
    <property type="entry name" value="ZnF_C3H1"/>
    <property type="match status" value="2"/>
</dbReference>
<dbReference type="PROSITE" id="PS50103">
    <property type="entry name" value="ZF_C3H1"/>
    <property type="match status" value="2"/>
</dbReference>
<dbReference type="Gene3D" id="4.10.1000.10">
    <property type="entry name" value="Zinc finger, CCCH-type"/>
    <property type="match status" value="1"/>
</dbReference>
<evidence type="ECO:0000313" key="8">
    <source>
        <dbReference type="Proteomes" id="UP001150538"/>
    </source>
</evidence>
<accession>A0A9W7ZTL6</accession>
<feature type="zinc finger region" description="C3H1-type" evidence="4">
    <location>
        <begin position="436"/>
        <end position="464"/>
    </location>
</feature>
<dbReference type="GO" id="GO:0008270">
    <property type="term" value="F:zinc ion binding"/>
    <property type="evidence" value="ECO:0007669"/>
    <property type="project" value="UniProtKB-KW"/>
</dbReference>
<keyword evidence="8" id="KW-1185">Reference proteome</keyword>
<dbReference type="InterPro" id="IPR036855">
    <property type="entry name" value="Znf_CCCH_sf"/>
</dbReference>